<gene>
    <name evidence="1" type="ORF">EV668_4213</name>
</gene>
<comment type="caution">
    <text evidence="1">The sequence shown here is derived from an EMBL/GenBank/DDBJ whole genome shotgun (WGS) entry which is preliminary data.</text>
</comment>
<organism evidence="1 2">
    <name type="scientific">Enterovirga rhinocerotis</name>
    <dbReference type="NCBI Taxonomy" id="1339210"/>
    <lineage>
        <taxon>Bacteria</taxon>
        <taxon>Pseudomonadati</taxon>
        <taxon>Pseudomonadota</taxon>
        <taxon>Alphaproteobacteria</taxon>
        <taxon>Hyphomicrobiales</taxon>
        <taxon>Methylobacteriaceae</taxon>
        <taxon>Enterovirga</taxon>
    </lineage>
</organism>
<protein>
    <submittedName>
        <fullName evidence="1">Uncharacterized protein</fullName>
    </submittedName>
</protein>
<accession>A0A4R7BPR2</accession>
<dbReference type="AlphaFoldDB" id="A0A4R7BPR2"/>
<dbReference type="EMBL" id="SNZR01000016">
    <property type="protein sequence ID" value="TDR87133.1"/>
    <property type="molecule type" value="Genomic_DNA"/>
</dbReference>
<sequence>MVAPAMVPMPARMMMVVPTPLMMPVAMAVTMAVEVSAVVVVMPVLDRLDEVLGCGGLRRRDRRSGCCACKTEC</sequence>
<reference evidence="1 2" key="1">
    <citation type="submission" date="2019-03" db="EMBL/GenBank/DDBJ databases">
        <title>Genomic Encyclopedia of Type Strains, Phase IV (KMG-IV): sequencing the most valuable type-strain genomes for metagenomic binning, comparative biology and taxonomic classification.</title>
        <authorList>
            <person name="Goeker M."/>
        </authorList>
    </citation>
    <scope>NUCLEOTIDE SEQUENCE [LARGE SCALE GENOMIC DNA]</scope>
    <source>
        <strain evidence="1 2">DSM 25903</strain>
    </source>
</reference>
<evidence type="ECO:0000313" key="1">
    <source>
        <dbReference type="EMBL" id="TDR87133.1"/>
    </source>
</evidence>
<evidence type="ECO:0000313" key="2">
    <source>
        <dbReference type="Proteomes" id="UP000295122"/>
    </source>
</evidence>
<keyword evidence="2" id="KW-1185">Reference proteome</keyword>
<proteinExistence type="predicted"/>
<dbReference type="Proteomes" id="UP000295122">
    <property type="component" value="Unassembled WGS sequence"/>
</dbReference>
<name>A0A4R7BPR2_9HYPH</name>